<evidence type="ECO:0000256" key="9">
    <source>
        <dbReference type="ARBA" id="ARBA00022833"/>
    </source>
</evidence>
<dbReference type="GO" id="GO:0005886">
    <property type="term" value="C:plasma membrane"/>
    <property type="evidence" value="ECO:0007669"/>
    <property type="project" value="UniProtKB-SubCell"/>
</dbReference>
<organism evidence="15 16">
    <name type="scientific">Syntrophomonas wolfei subsp. wolfei (strain DSM 2245B / Goettingen)</name>
    <dbReference type="NCBI Taxonomy" id="335541"/>
    <lineage>
        <taxon>Bacteria</taxon>
        <taxon>Bacillati</taxon>
        <taxon>Bacillota</taxon>
        <taxon>Clostridia</taxon>
        <taxon>Eubacteriales</taxon>
        <taxon>Syntrophomonadaceae</taxon>
        <taxon>Syntrophomonas</taxon>
    </lineage>
</organism>
<evidence type="ECO:0000256" key="8">
    <source>
        <dbReference type="ARBA" id="ARBA00022801"/>
    </source>
</evidence>
<evidence type="ECO:0000313" key="15">
    <source>
        <dbReference type="EMBL" id="ABI68726.1"/>
    </source>
</evidence>
<dbReference type="HOGENOM" id="CLU_086979_1_1_9"/>
<evidence type="ECO:0000256" key="11">
    <source>
        <dbReference type="ARBA" id="ARBA00023049"/>
    </source>
</evidence>
<keyword evidence="16" id="KW-1185">Reference proteome</keyword>
<comment type="subcellular location">
    <subcellularLocation>
        <location evidence="2">Cell membrane</location>
        <topology evidence="2">Multi-pass membrane protein</topology>
    </subcellularLocation>
</comment>
<dbReference type="RefSeq" id="WP_011640825.1">
    <property type="nucleotide sequence ID" value="NC_008346.1"/>
</dbReference>
<keyword evidence="10 13" id="KW-1133">Transmembrane helix</keyword>
<accession>Q0AX28</accession>
<evidence type="ECO:0000256" key="13">
    <source>
        <dbReference type="SAM" id="Phobius"/>
    </source>
</evidence>
<evidence type="ECO:0000256" key="4">
    <source>
        <dbReference type="ARBA" id="ARBA00022475"/>
    </source>
</evidence>
<keyword evidence="9" id="KW-0862">Zinc</keyword>
<reference evidence="16" key="1">
    <citation type="journal article" date="2010" name="Environ. Microbiol.">
        <title>The genome of Syntrophomonas wolfei: new insights into syntrophic metabolism and biohydrogen production.</title>
        <authorList>
            <person name="Sieber J.R."/>
            <person name="Sims D.R."/>
            <person name="Han C."/>
            <person name="Kim E."/>
            <person name="Lykidis A."/>
            <person name="Lapidus A.L."/>
            <person name="McDonnald E."/>
            <person name="Rohlin L."/>
            <person name="Culley D.E."/>
            <person name="Gunsalus R."/>
            <person name="McInerney M.J."/>
        </authorList>
    </citation>
    <scope>NUCLEOTIDE SEQUENCE [LARGE SCALE GENOMIC DNA]</scope>
    <source>
        <strain evidence="16">DSM 2245B / Goettingen</strain>
    </source>
</reference>
<proteinExistence type="inferred from homology"/>
<dbReference type="EMBL" id="CP000448">
    <property type="protein sequence ID" value="ABI68726.1"/>
    <property type="molecule type" value="Genomic_DNA"/>
</dbReference>
<dbReference type="KEGG" id="swo:Swol_1419"/>
<feature type="transmembrane region" description="Helical" evidence="13">
    <location>
        <begin position="176"/>
        <end position="206"/>
    </location>
</feature>
<keyword evidence="6 13" id="KW-0812">Transmembrane</keyword>
<evidence type="ECO:0000256" key="1">
    <source>
        <dbReference type="ARBA" id="ARBA00001947"/>
    </source>
</evidence>
<dbReference type="CDD" id="cd06158">
    <property type="entry name" value="S2P-M50_like_1"/>
    <property type="match status" value="1"/>
</dbReference>
<keyword evidence="8" id="KW-0378">Hydrolase</keyword>
<dbReference type="PANTHER" id="PTHR35864">
    <property type="entry name" value="ZINC METALLOPROTEASE MJ0611-RELATED"/>
    <property type="match status" value="1"/>
</dbReference>
<feature type="transmembrane region" description="Helical" evidence="13">
    <location>
        <begin position="121"/>
        <end position="144"/>
    </location>
</feature>
<dbReference type="GO" id="GO:0006508">
    <property type="term" value="P:proteolysis"/>
    <property type="evidence" value="ECO:0007669"/>
    <property type="project" value="UniProtKB-KW"/>
</dbReference>
<dbReference type="GO" id="GO:0046872">
    <property type="term" value="F:metal ion binding"/>
    <property type="evidence" value="ECO:0007669"/>
    <property type="project" value="UniProtKB-KW"/>
</dbReference>
<name>Q0AX28_SYNWW</name>
<dbReference type="GO" id="GO:0008237">
    <property type="term" value="F:metallopeptidase activity"/>
    <property type="evidence" value="ECO:0007669"/>
    <property type="project" value="UniProtKB-KW"/>
</dbReference>
<keyword evidence="11" id="KW-0482">Metalloprotease</keyword>
<evidence type="ECO:0000256" key="2">
    <source>
        <dbReference type="ARBA" id="ARBA00004651"/>
    </source>
</evidence>
<evidence type="ECO:0000256" key="3">
    <source>
        <dbReference type="ARBA" id="ARBA00007931"/>
    </source>
</evidence>
<keyword evidence="5" id="KW-0645">Protease</keyword>
<dbReference type="InterPro" id="IPR044537">
    <property type="entry name" value="Rip2-like"/>
</dbReference>
<dbReference type="PANTHER" id="PTHR35864:SF1">
    <property type="entry name" value="ZINC METALLOPROTEASE YWHC-RELATED"/>
    <property type="match status" value="1"/>
</dbReference>
<evidence type="ECO:0000256" key="6">
    <source>
        <dbReference type="ARBA" id="ARBA00022692"/>
    </source>
</evidence>
<feature type="domain" description="Peptidase M50" evidence="14">
    <location>
        <begin position="117"/>
        <end position="160"/>
    </location>
</feature>
<dbReference type="STRING" id="335541.Swol_1419"/>
<feature type="transmembrane region" description="Helical" evidence="13">
    <location>
        <begin position="51"/>
        <end position="68"/>
    </location>
</feature>
<evidence type="ECO:0000256" key="12">
    <source>
        <dbReference type="ARBA" id="ARBA00023136"/>
    </source>
</evidence>
<evidence type="ECO:0000256" key="7">
    <source>
        <dbReference type="ARBA" id="ARBA00022723"/>
    </source>
</evidence>
<dbReference type="eggNOG" id="COG1994">
    <property type="taxonomic scope" value="Bacteria"/>
</dbReference>
<protein>
    <submittedName>
        <fullName evidence="15">Peptidase M50</fullName>
    </submittedName>
</protein>
<comment type="cofactor">
    <cofactor evidence="1">
        <name>Zn(2+)</name>
        <dbReference type="ChEBI" id="CHEBI:29105"/>
    </cofactor>
</comment>
<keyword evidence="12 13" id="KW-0472">Membrane</keyword>
<evidence type="ECO:0000313" key="16">
    <source>
        <dbReference type="Proteomes" id="UP000001968"/>
    </source>
</evidence>
<dbReference type="InterPro" id="IPR052348">
    <property type="entry name" value="Metallopeptidase_M50B"/>
</dbReference>
<dbReference type="Pfam" id="PF02163">
    <property type="entry name" value="Peptidase_M50"/>
    <property type="match status" value="1"/>
</dbReference>
<evidence type="ECO:0000259" key="14">
    <source>
        <dbReference type="Pfam" id="PF02163"/>
    </source>
</evidence>
<keyword evidence="7" id="KW-0479">Metal-binding</keyword>
<feature type="transmembrane region" description="Helical" evidence="13">
    <location>
        <begin position="89"/>
        <end position="109"/>
    </location>
</feature>
<gene>
    <name evidence="15" type="ordered locus">Swol_1419</name>
</gene>
<comment type="similarity">
    <text evidence="3">Belongs to the peptidase M50B family.</text>
</comment>
<sequence>MIQSLSEMLIALPAIMIALTFHEYAHGKVADILGDSTPYYQGRLTLNPLPHIDWVGFFMLILFHFGWAKPVQVNPYNFKNVSPKQGMMLVSLAGPGMNILLAFLGMLAYKYLLPFQGQEWAIMTINMIHPLIYINLILAAFNLIPLPPLDGSKIVAGLLPDSGAEMFYSLEPYGPLILLLLIITGAAAYIFLPLAGFLNTLLYAIVF</sequence>
<dbReference type="Proteomes" id="UP000001968">
    <property type="component" value="Chromosome"/>
</dbReference>
<dbReference type="AlphaFoldDB" id="Q0AX28"/>
<keyword evidence="4" id="KW-1003">Cell membrane</keyword>
<evidence type="ECO:0000256" key="5">
    <source>
        <dbReference type="ARBA" id="ARBA00022670"/>
    </source>
</evidence>
<dbReference type="InterPro" id="IPR008915">
    <property type="entry name" value="Peptidase_M50"/>
</dbReference>
<evidence type="ECO:0000256" key="10">
    <source>
        <dbReference type="ARBA" id="ARBA00022989"/>
    </source>
</evidence>